<protein>
    <submittedName>
        <fullName evidence="4">Type VI secretion system protein VasL</fullName>
    </submittedName>
</protein>
<evidence type="ECO:0000256" key="1">
    <source>
        <dbReference type="SAM" id="Coils"/>
    </source>
</evidence>
<evidence type="ECO:0000313" key="4">
    <source>
        <dbReference type="EMBL" id="SFO70358.1"/>
    </source>
</evidence>
<dbReference type="PANTHER" id="PTHR37024:SF5">
    <property type="entry name" value="IMPA N-TERMINAL DOMAIN-CONTAINING PROTEIN"/>
    <property type="match status" value="1"/>
</dbReference>
<dbReference type="OrthoDB" id="5905784at2"/>
<dbReference type="PANTHER" id="PTHR37024">
    <property type="entry name" value="TYPE VI SECRETION SYSTEM DUF2094 AND IMPA-RELATED DOMAIN PROTEIN"/>
    <property type="match status" value="1"/>
</dbReference>
<keyword evidence="2" id="KW-0472">Membrane</keyword>
<evidence type="ECO:0000313" key="5">
    <source>
        <dbReference type="Proteomes" id="UP000182692"/>
    </source>
</evidence>
<evidence type="ECO:0000259" key="3">
    <source>
        <dbReference type="Pfam" id="PF06812"/>
    </source>
</evidence>
<dbReference type="RefSeq" id="WP_074924823.1">
    <property type="nucleotide sequence ID" value="NZ_FOWR01000001.1"/>
</dbReference>
<dbReference type="AlphaFoldDB" id="A0A1I5JBZ7"/>
<name>A0A1I5JBZ7_9GAMM</name>
<evidence type="ECO:0000256" key="2">
    <source>
        <dbReference type="SAM" id="Phobius"/>
    </source>
</evidence>
<dbReference type="InterPro" id="IPR010657">
    <property type="entry name" value="ImpA_N"/>
</dbReference>
<keyword evidence="2" id="KW-0812">Transmembrane</keyword>
<dbReference type="GeneID" id="35873680"/>
<dbReference type="Pfam" id="PF06812">
    <property type="entry name" value="ImpA_N"/>
    <property type="match status" value="1"/>
</dbReference>
<feature type="transmembrane region" description="Helical" evidence="2">
    <location>
        <begin position="199"/>
        <end position="217"/>
    </location>
</feature>
<keyword evidence="1" id="KW-0175">Coiled coil</keyword>
<accession>A0A1I5JBZ7</accession>
<feature type="coiled-coil region" evidence="1">
    <location>
        <begin position="308"/>
        <end position="335"/>
    </location>
</feature>
<dbReference type="Proteomes" id="UP000182692">
    <property type="component" value="Unassembled WGS sequence"/>
</dbReference>
<dbReference type="STRING" id="1121869.SAMN03084138_00102"/>
<sequence length="421" mass="46685">MQGLYADIEGLKPAGDTSRLRDSSDYQKIRSEINRRFNPLAGLTDWEKVRTLCEKVAQEEGVDLLVAIYYTVAAMKTRGLAGLANGLELQVSVLGTGHEDNDMPAARRLELYRWMLGRIGEEVRAMRPEQGQIRELYRCERSLQAIDAFLSKQNGTKVDDLDALGFTIFEHIDRLESRSASRAPAMPVEVEVKKQNVNALIFFVGLTVGAVAIYVLLQLQGTRPNPTTQLTTALPEPKIITLEEAQQIHKEFGTEALSSHRERLLTAYTDKVSVLTASTSGDNLLEGIELANSLAYVFPEAPEVTLMNQNLQDWREGLLAEVEELKQRFVTARTRAANLSLSAKNGNFSQVEALATGLENYAISLSPLIGRLTFVEQQIAEGNLERAKQELALLDADLKAITLEKALLEREIEASDAEPES</sequence>
<proteinExistence type="predicted"/>
<organism evidence="4 5">
    <name type="scientific">Enterovibrio norvegicus DSM 15893</name>
    <dbReference type="NCBI Taxonomy" id="1121869"/>
    <lineage>
        <taxon>Bacteria</taxon>
        <taxon>Pseudomonadati</taxon>
        <taxon>Pseudomonadota</taxon>
        <taxon>Gammaproteobacteria</taxon>
        <taxon>Vibrionales</taxon>
        <taxon>Vibrionaceae</taxon>
        <taxon>Enterovibrio</taxon>
    </lineage>
</organism>
<reference evidence="4 5" key="1">
    <citation type="submission" date="2016-10" db="EMBL/GenBank/DDBJ databases">
        <authorList>
            <person name="de Groot N.N."/>
        </authorList>
    </citation>
    <scope>NUCLEOTIDE SEQUENCE [LARGE SCALE GENOMIC DNA]</scope>
    <source>
        <strain evidence="4 5">DSM 15893</strain>
    </source>
</reference>
<feature type="coiled-coil region" evidence="1">
    <location>
        <begin position="377"/>
        <end position="418"/>
    </location>
</feature>
<dbReference type="EMBL" id="FOWR01000001">
    <property type="protein sequence ID" value="SFO70358.1"/>
    <property type="molecule type" value="Genomic_DNA"/>
</dbReference>
<keyword evidence="2" id="KW-1133">Transmembrane helix</keyword>
<gene>
    <name evidence="4" type="ORF">SAMN03084138_00102</name>
</gene>
<feature type="domain" description="ImpA N-terminal" evidence="3">
    <location>
        <begin position="7"/>
        <end position="93"/>
    </location>
</feature>